<dbReference type="InterPro" id="IPR000515">
    <property type="entry name" value="MetI-like"/>
</dbReference>
<dbReference type="PROSITE" id="PS50928">
    <property type="entry name" value="ABC_TM1"/>
    <property type="match status" value="1"/>
</dbReference>
<evidence type="ECO:0000256" key="3">
    <source>
        <dbReference type="ARBA" id="ARBA00022989"/>
    </source>
</evidence>
<comment type="subcellular location">
    <subcellularLocation>
        <location evidence="5">Cell membrane</location>
        <topology evidence="5">Multi-pass membrane protein</topology>
    </subcellularLocation>
    <subcellularLocation>
        <location evidence="1">Membrane</location>
        <topology evidence="1">Multi-pass membrane protein</topology>
    </subcellularLocation>
</comment>
<evidence type="ECO:0000259" key="6">
    <source>
        <dbReference type="PROSITE" id="PS50928"/>
    </source>
</evidence>
<keyword evidence="2 5" id="KW-0812">Transmembrane</keyword>
<name>A0A3D1JG79_9CHLR</name>
<dbReference type="PANTHER" id="PTHR42729">
    <property type="entry name" value="OLIGO/DIPEPTIDE TRANSPORT, PERMEASE PROTEIN (DPPC-2)"/>
    <property type="match status" value="1"/>
</dbReference>
<dbReference type="Proteomes" id="UP000264141">
    <property type="component" value="Unassembled WGS sequence"/>
</dbReference>
<dbReference type="STRING" id="229919.GCA_001050195_01728"/>
<organism evidence="7 8">
    <name type="scientific">Anaerolinea thermolimosa</name>
    <dbReference type="NCBI Taxonomy" id="229919"/>
    <lineage>
        <taxon>Bacteria</taxon>
        <taxon>Bacillati</taxon>
        <taxon>Chloroflexota</taxon>
        <taxon>Anaerolineae</taxon>
        <taxon>Anaerolineales</taxon>
        <taxon>Anaerolineaceae</taxon>
        <taxon>Anaerolinea</taxon>
    </lineage>
</organism>
<dbReference type="GO" id="GO:0005886">
    <property type="term" value="C:plasma membrane"/>
    <property type="evidence" value="ECO:0007669"/>
    <property type="project" value="UniProtKB-SubCell"/>
</dbReference>
<evidence type="ECO:0000256" key="2">
    <source>
        <dbReference type="ARBA" id="ARBA00022692"/>
    </source>
</evidence>
<dbReference type="RefSeq" id="WP_062192218.1">
    <property type="nucleotide sequence ID" value="NZ_DF967965.1"/>
</dbReference>
<dbReference type="PANTHER" id="PTHR42729:SF1">
    <property type="entry name" value="OLIGO_DIPEPTIDE TRANSPORT, PERMEASE PROTEIN (DPPC-2)"/>
    <property type="match status" value="1"/>
</dbReference>
<comment type="similarity">
    <text evidence="5">Belongs to the binding-protein-dependent transport system permease family.</text>
</comment>
<dbReference type="GO" id="GO:0055085">
    <property type="term" value="P:transmembrane transport"/>
    <property type="evidence" value="ECO:0007669"/>
    <property type="project" value="InterPro"/>
</dbReference>
<evidence type="ECO:0000313" key="8">
    <source>
        <dbReference type="Proteomes" id="UP000264141"/>
    </source>
</evidence>
<dbReference type="EMBL" id="DPBP01000028">
    <property type="protein sequence ID" value="HCE17591.1"/>
    <property type="molecule type" value="Genomic_DNA"/>
</dbReference>
<dbReference type="AlphaFoldDB" id="A0A3D1JG79"/>
<evidence type="ECO:0000256" key="5">
    <source>
        <dbReference type="RuleBase" id="RU363032"/>
    </source>
</evidence>
<feature type="transmembrane region" description="Helical" evidence="5">
    <location>
        <begin position="257"/>
        <end position="276"/>
    </location>
</feature>
<feature type="transmembrane region" description="Helical" evidence="5">
    <location>
        <begin position="12"/>
        <end position="35"/>
    </location>
</feature>
<comment type="caution">
    <text evidence="7">The sequence shown here is derived from an EMBL/GenBank/DDBJ whole genome shotgun (WGS) entry which is preliminary data.</text>
</comment>
<evidence type="ECO:0000256" key="4">
    <source>
        <dbReference type="ARBA" id="ARBA00023136"/>
    </source>
</evidence>
<feature type="transmembrane region" description="Helical" evidence="5">
    <location>
        <begin position="114"/>
        <end position="134"/>
    </location>
</feature>
<dbReference type="InterPro" id="IPR035906">
    <property type="entry name" value="MetI-like_sf"/>
</dbReference>
<feature type="transmembrane region" description="Helical" evidence="5">
    <location>
        <begin position="233"/>
        <end position="251"/>
    </location>
</feature>
<feature type="domain" description="ABC transmembrane type-1" evidence="6">
    <location>
        <begin position="74"/>
        <end position="271"/>
    </location>
</feature>
<dbReference type="CDD" id="cd06261">
    <property type="entry name" value="TM_PBP2"/>
    <property type="match status" value="1"/>
</dbReference>
<evidence type="ECO:0000313" key="7">
    <source>
        <dbReference type="EMBL" id="HCE17591.1"/>
    </source>
</evidence>
<proteinExistence type="inferred from homology"/>
<accession>A0A3D1JG79</accession>
<keyword evidence="5" id="KW-0813">Transport</keyword>
<reference evidence="7 8" key="1">
    <citation type="journal article" date="2018" name="Nat. Biotechnol.">
        <title>A standardized bacterial taxonomy based on genome phylogeny substantially revises the tree of life.</title>
        <authorList>
            <person name="Parks D.H."/>
            <person name="Chuvochina M."/>
            <person name="Waite D.W."/>
            <person name="Rinke C."/>
            <person name="Skarshewski A."/>
            <person name="Chaumeil P.A."/>
            <person name="Hugenholtz P."/>
        </authorList>
    </citation>
    <scope>NUCLEOTIDE SEQUENCE [LARGE SCALE GENOMIC DNA]</scope>
    <source>
        <strain evidence="7">UBA8781</strain>
    </source>
</reference>
<feature type="transmembrane region" description="Helical" evidence="5">
    <location>
        <begin position="80"/>
        <end position="102"/>
    </location>
</feature>
<evidence type="ECO:0000256" key="1">
    <source>
        <dbReference type="ARBA" id="ARBA00004141"/>
    </source>
</evidence>
<dbReference type="Pfam" id="PF00528">
    <property type="entry name" value="BPD_transp_1"/>
    <property type="match status" value="1"/>
</dbReference>
<sequence length="284" mass="30931">MRGFFAYVKRNPAFGAGIGILIFLLLFTSVGRLFVNPQHAYPLSVPANLPPNPQYPFGTDRQGRDLLAVMVVGTGMTLQIGAIAGAIGLSVGIVLGFVAGYYGGTMIDTIITSFIDIYMSIPGFLILVLVASTFRNVKLGVTEMGLIVAIVSWAGPARSIRAQVLSMRERPFVMMAKLNGMGNFEIVMKELVPNLLPFLVMSLSQSVYGGIMSSLGLEALGIGSRREPTMGMTLYYVQYYSAFMVGMWWWIIEPVIVIVLVLTSLVLTSFGLDEIANPRARRKA</sequence>
<gene>
    <name evidence="7" type="ORF">DEQ80_07005</name>
</gene>
<dbReference type="Gene3D" id="1.10.3720.10">
    <property type="entry name" value="MetI-like"/>
    <property type="match status" value="1"/>
</dbReference>
<keyword evidence="4 5" id="KW-0472">Membrane</keyword>
<dbReference type="SUPFAM" id="SSF161098">
    <property type="entry name" value="MetI-like"/>
    <property type="match status" value="1"/>
</dbReference>
<protein>
    <submittedName>
        <fullName evidence="7">ABC transporter permease</fullName>
    </submittedName>
</protein>
<keyword evidence="3 5" id="KW-1133">Transmembrane helix</keyword>
<dbReference type="OrthoDB" id="9789244at2"/>